<evidence type="ECO:0000256" key="1">
    <source>
        <dbReference type="SAM" id="MobiDB-lite"/>
    </source>
</evidence>
<feature type="compositionally biased region" description="Low complexity" evidence="1">
    <location>
        <begin position="100"/>
        <end position="115"/>
    </location>
</feature>
<dbReference type="Proteomes" id="UP000187455">
    <property type="component" value="Unassembled WGS sequence"/>
</dbReference>
<reference evidence="2 3" key="1">
    <citation type="journal article" date="2016" name="Mol. Biol. Evol.">
        <title>Genome-Wide Survey of Gut Fungi (Harpellales) Reveals the First Horizontally Transferred Ubiquitin Gene from a Mosquito Host.</title>
        <authorList>
            <person name="Wang Y."/>
            <person name="White M.M."/>
            <person name="Kvist S."/>
            <person name="Moncalvo J.M."/>
        </authorList>
    </citation>
    <scope>NUCLEOTIDE SEQUENCE [LARGE SCALE GENOMIC DNA]</scope>
    <source>
        <strain evidence="2 3">ALG-7-W6</strain>
    </source>
</reference>
<sequence length="136" mass="14891">MPISGQVRQSMWFLPAEAGECSLPKRADLGGRKFRVLDQYLLRKNEIRELTNEAGCLAEIAACEIVDLNHQALIRGAYHHVSDTDRKVVQVKISGPLEIPARSASSPPTAASQRSAEPHPRVAQFPPAPNLFLVGL</sequence>
<name>A0A1R0GRN4_9FUNG</name>
<dbReference type="AlphaFoldDB" id="A0A1R0GRN4"/>
<organism evidence="2 3">
    <name type="scientific">Smittium mucronatum</name>
    <dbReference type="NCBI Taxonomy" id="133383"/>
    <lineage>
        <taxon>Eukaryota</taxon>
        <taxon>Fungi</taxon>
        <taxon>Fungi incertae sedis</taxon>
        <taxon>Zoopagomycota</taxon>
        <taxon>Kickxellomycotina</taxon>
        <taxon>Harpellomycetes</taxon>
        <taxon>Harpellales</taxon>
        <taxon>Legeriomycetaceae</taxon>
        <taxon>Smittium</taxon>
    </lineage>
</organism>
<keyword evidence="3" id="KW-1185">Reference proteome</keyword>
<evidence type="ECO:0000313" key="2">
    <source>
        <dbReference type="EMBL" id="OLY79563.1"/>
    </source>
</evidence>
<protein>
    <submittedName>
        <fullName evidence="2">Uncharacterized protein</fullName>
    </submittedName>
</protein>
<feature type="region of interest" description="Disordered" evidence="1">
    <location>
        <begin position="99"/>
        <end position="128"/>
    </location>
</feature>
<gene>
    <name evidence="2" type="ORF">AYI68_g6364</name>
</gene>
<comment type="caution">
    <text evidence="2">The sequence shown here is derived from an EMBL/GenBank/DDBJ whole genome shotgun (WGS) entry which is preliminary data.</text>
</comment>
<accession>A0A1R0GRN4</accession>
<dbReference type="EMBL" id="LSSL01004299">
    <property type="protein sequence ID" value="OLY79563.1"/>
    <property type="molecule type" value="Genomic_DNA"/>
</dbReference>
<proteinExistence type="predicted"/>
<evidence type="ECO:0000313" key="3">
    <source>
        <dbReference type="Proteomes" id="UP000187455"/>
    </source>
</evidence>